<evidence type="ECO:0000313" key="3">
    <source>
        <dbReference type="EMBL" id="RHA41636.1"/>
    </source>
</evidence>
<feature type="non-terminal residue" evidence="3">
    <location>
        <position position="1"/>
    </location>
</feature>
<comment type="caution">
    <text evidence="3">The sequence shown here is derived from an EMBL/GenBank/DDBJ whole genome shotgun (WGS) entry which is preliminary data.</text>
</comment>
<dbReference type="CDD" id="cd00085">
    <property type="entry name" value="HNHc"/>
    <property type="match status" value="1"/>
</dbReference>
<sequence>TRDVTCTYPGCRQPAIRTELDHVIPYDPTRPAEEQTTEANLHALCKRHHQAKTQKIWNVKRDKATGNTEWTSPLGITYYRSPIPVEVSPRMFDPTRRRTPPPHDLGDPPF</sequence>
<dbReference type="Proteomes" id="UP000283374">
    <property type="component" value="Unassembled WGS sequence"/>
</dbReference>
<organism evidence="3 4">
    <name type="scientific">Cellulomonas rhizosphaerae</name>
    <dbReference type="NCBI Taxonomy" id="2293719"/>
    <lineage>
        <taxon>Bacteria</taxon>
        <taxon>Bacillati</taxon>
        <taxon>Actinomycetota</taxon>
        <taxon>Actinomycetes</taxon>
        <taxon>Micrococcales</taxon>
        <taxon>Cellulomonadaceae</taxon>
        <taxon>Cellulomonas</taxon>
    </lineage>
</organism>
<dbReference type="InterPro" id="IPR002711">
    <property type="entry name" value="HNH"/>
</dbReference>
<dbReference type="RefSeq" id="WP_138067535.1">
    <property type="nucleotide sequence ID" value="NZ_QWKP01000182.1"/>
</dbReference>
<reference evidence="3 4" key="1">
    <citation type="submission" date="2018-08" db="EMBL/GenBank/DDBJ databases">
        <title>Cellulomonas rhizosphaerae sp. nov., a novel actinomycete isolated from soil.</title>
        <authorList>
            <person name="Tian Y."/>
        </authorList>
    </citation>
    <scope>NUCLEOTIDE SEQUENCE [LARGE SCALE GENOMIC DNA]</scope>
    <source>
        <strain evidence="3 4">NEAU-TCZ24</strain>
    </source>
</reference>
<dbReference type="Pfam" id="PF01844">
    <property type="entry name" value="HNH"/>
    <property type="match status" value="1"/>
</dbReference>
<keyword evidence="3" id="KW-0378">Hydrolase</keyword>
<proteinExistence type="predicted"/>
<dbReference type="GO" id="GO:0004519">
    <property type="term" value="F:endonuclease activity"/>
    <property type="evidence" value="ECO:0007669"/>
    <property type="project" value="UniProtKB-KW"/>
</dbReference>
<dbReference type="AlphaFoldDB" id="A0A413RM83"/>
<name>A0A413RM83_9CELL</name>
<dbReference type="Gene3D" id="1.10.30.50">
    <property type="match status" value="1"/>
</dbReference>
<dbReference type="GO" id="GO:0003676">
    <property type="term" value="F:nucleic acid binding"/>
    <property type="evidence" value="ECO:0007669"/>
    <property type="project" value="InterPro"/>
</dbReference>
<feature type="domain" description="HNH" evidence="2">
    <location>
        <begin position="11"/>
        <end position="54"/>
    </location>
</feature>
<keyword evidence="4" id="KW-1185">Reference proteome</keyword>
<evidence type="ECO:0000256" key="1">
    <source>
        <dbReference type="SAM" id="MobiDB-lite"/>
    </source>
</evidence>
<dbReference type="EMBL" id="QWKP01000182">
    <property type="protein sequence ID" value="RHA41636.1"/>
    <property type="molecule type" value="Genomic_DNA"/>
</dbReference>
<dbReference type="InterPro" id="IPR003615">
    <property type="entry name" value="HNH_nuc"/>
</dbReference>
<accession>A0A413RM83</accession>
<dbReference type="GO" id="GO:0008270">
    <property type="term" value="F:zinc ion binding"/>
    <property type="evidence" value="ECO:0007669"/>
    <property type="project" value="InterPro"/>
</dbReference>
<gene>
    <name evidence="3" type="ORF">D1825_08430</name>
</gene>
<keyword evidence="3" id="KW-0540">Nuclease</keyword>
<protein>
    <submittedName>
        <fullName evidence="3">HNH endonuclease</fullName>
    </submittedName>
</protein>
<keyword evidence="3" id="KW-0255">Endonuclease</keyword>
<evidence type="ECO:0000313" key="4">
    <source>
        <dbReference type="Proteomes" id="UP000283374"/>
    </source>
</evidence>
<feature type="region of interest" description="Disordered" evidence="1">
    <location>
        <begin position="87"/>
        <end position="110"/>
    </location>
</feature>
<evidence type="ECO:0000259" key="2">
    <source>
        <dbReference type="Pfam" id="PF01844"/>
    </source>
</evidence>